<name>A0A1W6MUF9_9HYPH</name>
<dbReference type="Proteomes" id="UP000193978">
    <property type="component" value="Chromosome"/>
</dbReference>
<dbReference type="AlphaFoldDB" id="A0A1W6MUF9"/>
<proteinExistence type="predicted"/>
<dbReference type="EMBL" id="CP019948">
    <property type="protein sequence ID" value="ARN81119.1"/>
    <property type="molecule type" value="Genomic_DNA"/>
</dbReference>
<dbReference type="STRING" id="655015.B1812_08540"/>
<dbReference type="GO" id="GO:0008757">
    <property type="term" value="F:S-adenosylmethionine-dependent methyltransferase activity"/>
    <property type="evidence" value="ECO:0007669"/>
    <property type="project" value="InterPro"/>
</dbReference>
<reference evidence="2 3" key="1">
    <citation type="submission" date="2017-02" db="EMBL/GenBank/DDBJ databases">
        <authorList>
            <person name="Peterson S.W."/>
        </authorList>
    </citation>
    <scope>NUCLEOTIDE SEQUENCE [LARGE SCALE GENOMIC DNA]</scope>
    <source>
        <strain evidence="2 3">S285</strain>
    </source>
</reference>
<dbReference type="PANTHER" id="PTHR43861">
    <property type="entry name" value="TRANS-ACONITATE 2-METHYLTRANSFERASE-RELATED"/>
    <property type="match status" value="1"/>
</dbReference>
<dbReference type="Pfam" id="PF08241">
    <property type="entry name" value="Methyltransf_11"/>
    <property type="match status" value="1"/>
</dbReference>
<sequence length="219" mass="23768">MANRARVSDTLWRAVGRQFRRPAGLGGRLMGHVMEWINRAPNREAIAALAIAPADVIVEIGYGPGCAIEALAASAPRGRVYGMDPSPAMLASASRRNREAVASGRVNLSQGDICDLRLAPESVDKILAVNVVYFLDEDGGELKEARRLLKPGGRIALYATDQSVMRRWKFAGPETHRLYGREELFELLLRAGFDPGDIAIRQVDVAFGVTGLVATATKQ</sequence>
<keyword evidence="3" id="KW-1185">Reference proteome</keyword>
<gene>
    <name evidence="2" type="ORF">B1812_08540</name>
</gene>
<accession>A0A1W6MUF9</accession>
<dbReference type="CDD" id="cd02440">
    <property type="entry name" value="AdoMet_MTases"/>
    <property type="match status" value="1"/>
</dbReference>
<dbReference type="InterPro" id="IPR013216">
    <property type="entry name" value="Methyltransf_11"/>
</dbReference>
<dbReference type="KEGG" id="mbry:B1812_08540"/>
<evidence type="ECO:0000313" key="2">
    <source>
        <dbReference type="EMBL" id="ARN81119.1"/>
    </source>
</evidence>
<dbReference type="Gene3D" id="3.40.50.150">
    <property type="entry name" value="Vaccinia Virus protein VP39"/>
    <property type="match status" value="1"/>
</dbReference>
<dbReference type="SUPFAM" id="SSF53335">
    <property type="entry name" value="S-adenosyl-L-methionine-dependent methyltransferases"/>
    <property type="match status" value="1"/>
</dbReference>
<organism evidence="2 3">
    <name type="scientific">Methylocystis bryophila</name>
    <dbReference type="NCBI Taxonomy" id="655015"/>
    <lineage>
        <taxon>Bacteria</taxon>
        <taxon>Pseudomonadati</taxon>
        <taxon>Pseudomonadota</taxon>
        <taxon>Alphaproteobacteria</taxon>
        <taxon>Hyphomicrobiales</taxon>
        <taxon>Methylocystaceae</taxon>
        <taxon>Methylocystis</taxon>
    </lineage>
</organism>
<protein>
    <recommendedName>
        <fullName evidence="1">Methyltransferase type 11 domain-containing protein</fullName>
    </recommendedName>
</protein>
<dbReference type="InterPro" id="IPR029063">
    <property type="entry name" value="SAM-dependent_MTases_sf"/>
</dbReference>
<evidence type="ECO:0000259" key="1">
    <source>
        <dbReference type="Pfam" id="PF08241"/>
    </source>
</evidence>
<feature type="domain" description="Methyltransferase type 11" evidence="1">
    <location>
        <begin position="58"/>
        <end position="156"/>
    </location>
</feature>
<evidence type="ECO:0000313" key="3">
    <source>
        <dbReference type="Proteomes" id="UP000193978"/>
    </source>
</evidence>